<dbReference type="AlphaFoldDB" id="A0A5N5WPQ8"/>
<dbReference type="EMBL" id="ML732299">
    <property type="protein sequence ID" value="KAB8070526.1"/>
    <property type="molecule type" value="Genomic_DNA"/>
</dbReference>
<sequence length="90" mass="8764">MGVVAVTLATAAAAKVEEALRYGASGAVTVAVNTTELATACFGPGSVGVTTGEALASKSGSGKEGSSSGSGDGEELHFGGWGGRRFELKN</sequence>
<evidence type="ECO:0000313" key="2">
    <source>
        <dbReference type="EMBL" id="KAB8070526.1"/>
    </source>
</evidence>
<organism evidence="2 3">
    <name type="scientific">Aspergillus leporis</name>
    <dbReference type="NCBI Taxonomy" id="41062"/>
    <lineage>
        <taxon>Eukaryota</taxon>
        <taxon>Fungi</taxon>
        <taxon>Dikarya</taxon>
        <taxon>Ascomycota</taxon>
        <taxon>Pezizomycotina</taxon>
        <taxon>Eurotiomycetes</taxon>
        <taxon>Eurotiomycetidae</taxon>
        <taxon>Eurotiales</taxon>
        <taxon>Aspergillaceae</taxon>
        <taxon>Aspergillus</taxon>
        <taxon>Aspergillus subgen. Circumdati</taxon>
    </lineage>
</organism>
<evidence type="ECO:0000313" key="3">
    <source>
        <dbReference type="Proteomes" id="UP000326565"/>
    </source>
</evidence>
<accession>A0A5N5WPQ8</accession>
<proteinExistence type="predicted"/>
<feature type="compositionally biased region" description="Low complexity" evidence="1">
    <location>
        <begin position="57"/>
        <end position="69"/>
    </location>
</feature>
<reference evidence="2 3" key="1">
    <citation type="submission" date="2019-04" db="EMBL/GenBank/DDBJ databases">
        <title>Friends and foes A comparative genomics study of 23 Aspergillus species from section Flavi.</title>
        <authorList>
            <consortium name="DOE Joint Genome Institute"/>
            <person name="Kjaerbolling I."/>
            <person name="Vesth T."/>
            <person name="Frisvad J.C."/>
            <person name="Nybo J.L."/>
            <person name="Theobald S."/>
            <person name="Kildgaard S."/>
            <person name="Isbrandt T."/>
            <person name="Kuo A."/>
            <person name="Sato A."/>
            <person name="Lyhne E.K."/>
            <person name="Kogle M.E."/>
            <person name="Wiebenga A."/>
            <person name="Kun R.S."/>
            <person name="Lubbers R.J."/>
            <person name="Makela M.R."/>
            <person name="Barry K."/>
            <person name="Chovatia M."/>
            <person name="Clum A."/>
            <person name="Daum C."/>
            <person name="Haridas S."/>
            <person name="He G."/>
            <person name="LaButti K."/>
            <person name="Lipzen A."/>
            <person name="Mondo S."/>
            <person name="Riley R."/>
            <person name="Salamov A."/>
            <person name="Simmons B.A."/>
            <person name="Magnuson J.K."/>
            <person name="Henrissat B."/>
            <person name="Mortensen U.H."/>
            <person name="Larsen T.O."/>
            <person name="Devries R.P."/>
            <person name="Grigoriev I.V."/>
            <person name="Machida M."/>
            <person name="Baker S.E."/>
            <person name="Andersen M.R."/>
        </authorList>
    </citation>
    <scope>NUCLEOTIDE SEQUENCE [LARGE SCALE GENOMIC DNA]</scope>
    <source>
        <strain evidence="2 3">CBS 151.66</strain>
    </source>
</reference>
<name>A0A5N5WPQ8_9EURO</name>
<protein>
    <submittedName>
        <fullName evidence="2">Uncharacterized protein</fullName>
    </submittedName>
</protein>
<evidence type="ECO:0000256" key="1">
    <source>
        <dbReference type="SAM" id="MobiDB-lite"/>
    </source>
</evidence>
<gene>
    <name evidence="2" type="ORF">BDV29DRAFT_180733</name>
</gene>
<feature type="region of interest" description="Disordered" evidence="1">
    <location>
        <begin position="53"/>
        <end position="90"/>
    </location>
</feature>
<keyword evidence="3" id="KW-1185">Reference proteome</keyword>
<dbReference type="Proteomes" id="UP000326565">
    <property type="component" value="Unassembled WGS sequence"/>
</dbReference>